<accession>A0ABU5Q5F4</accession>
<comment type="similarity">
    <text evidence="8 9">Belongs to the TonB-dependent receptor family.</text>
</comment>
<evidence type="ECO:0000256" key="3">
    <source>
        <dbReference type="ARBA" id="ARBA00022452"/>
    </source>
</evidence>
<reference evidence="13 14" key="1">
    <citation type="submission" date="2023-12" db="EMBL/GenBank/DDBJ databases">
        <title>Novel species of the genus Arcicella isolated from rivers.</title>
        <authorList>
            <person name="Lu H."/>
        </authorList>
    </citation>
    <scope>NUCLEOTIDE SEQUENCE [LARGE SCALE GENOMIC DNA]</scope>
    <source>
        <strain evidence="13 14">KCTC 23307</strain>
    </source>
</reference>
<dbReference type="InterPro" id="IPR008969">
    <property type="entry name" value="CarboxyPept-like_regulatory"/>
</dbReference>
<dbReference type="InterPro" id="IPR036942">
    <property type="entry name" value="Beta-barrel_TonB_sf"/>
</dbReference>
<evidence type="ECO:0000256" key="4">
    <source>
        <dbReference type="ARBA" id="ARBA00022692"/>
    </source>
</evidence>
<evidence type="ECO:0000313" key="14">
    <source>
        <dbReference type="Proteomes" id="UP001302949"/>
    </source>
</evidence>
<evidence type="ECO:0000256" key="9">
    <source>
        <dbReference type="RuleBase" id="RU003357"/>
    </source>
</evidence>
<dbReference type="Pfam" id="PF00593">
    <property type="entry name" value="TonB_dep_Rec_b-barrel"/>
    <property type="match status" value="1"/>
</dbReference>
<keyword evidence="7 8" id="KW-0998">Cell outer membrane</keyword>
<keyword evidence="4 8" id="KW-0812">Transmembrane</keyword>
<sequence>MKNSLRIELKRNLNSLTNRMFVAVTFLFLSFVANAQERTVTGKVTDSEDKNPIAGVTVRIKGLAKGTTTNSDGTYKIAADAKAVLQFSFVGYANQEVTVGAKSVVNVVLAADTKQIEEVVVTALGISKEKRTLTNAIQTVKGEDLLKAREPNPINSLAGKVAGLTVGASSEILGRPSVVLRGNSDILYVVDGVPINSDTWNISADDIETYSVLKGANAAALYGFRGKNGAILITTKKGSKDKRGFSVEYNSSTMIENGFNSIPKVQDLYGPGDHGQYSFVDGRGGGTNDGDYDIWGPKFDPTGQKKIAQYDSPIDPVTGERIPTAWTARGANNLTRFLRAGVLTNNNISVASSNEKMDIRFSLSHNYQKGIVPNTQLNTANFNISTKYRFTNKLTFDANLNYNRQSTPNIPDVNYGPNSLIYNMVIWGGADWSVDDMRNYWQAGKEGIQQIYAEYQRYNNPYFVAYEWLRSHYKNDVYGYASLDYKINDHLSVMGRTSITTYDIFRSEKFPYSATVYGREEAKGDYREDKRTLFENNTDILIKYDQKFANDFDVKVWAGGNIRSFKYNSSYVTTDYLNTPGVYTFANSLRPIKAFSYLSDMEVQSAYYSADFSYKGLLTLSATGRLDHLSTLPKGSNTFFYPSLGLSTVVSDYVKLPEAVSLLKARVSYANVKDGLTRSTIGSTPGASYPIGYGSDYSSSYDGPNYANSVGYGIAPSYNNLPGASYSNTINNPSLKPNSTEQIEAGVELSLLKNRFSADVTYFTSNDGPRIFSRDLSQTTGYTSAIVNGIKTQKTGWEVSLKGTALKRNNLTWDIMLNWSTFKETLQEVYNENNVKIDQLPSNYFVGGNNGNQFIKIGQRIDQVFINTYQRTPDGQIINDAGGRPIVNSKGTMVGYANPDYVWGINNKVRYKNWSLSFQFDGRVGGTIEDYIRKQTFRGGRHIETVQGAFGAARDFDAQGIKSYVGEGVMITEGSPTYDAVTGLITNYSSLKFATNTIKTYAQDYISRYNGTAEGNMMSKTFSKLREITIGYNLPQSLLGKSFIKNASVSLVGRNLFYFIDSKHSGVDLDQYTGLSASTGLQTPTMKRYGVNINIIF</sequence>
<dbReference type="InterPro" id="IPR023996">
    <property type="entry name" value="TonB-dep_OMP_SusC/RagA"/>
</dbReference>
<evidence type="ECO:0000256" key="1">
    <source>
        <dbReference type="ARBA" id="ARBA00004571"/>
    </source>
</evidence>
<evidence type="ECO:0000256" key="2">
    <source>
        <dbReference type="ARBA" id="ARBA00022448"/>
    </source>
</evidence>
<keyword evidence="14" id="KW-1185">Reference proteome</keyword>
<dbReference type="Proteomes" id="UP001302949">
    <property type="component" value="Unassembled WGS sequence"/>
</dbReference>
<feature type="chain" id="PRO_5046354688" evidence="10">
    <location>
        <begin position="36"/>
        <end position="1097"/>
    </location>
</feature>
<dbReference type="InterPro" id="IPR039426">
    <property type="entry name" value="TonB-dep_rcpt-like"/>
</dbReference>
<dbReference type="Pfam" id="PF07715">
    <property type="entry name" value="Plug"/>
    <property type="match status" value="1"/>
</dbReference>
<feature type="domain" description="TonB-dependent receptor plug" evidence="12">
    <location>
        <begin position="130"/>
        <end position="229"/>
    </location>
</feature>
<keyword evidence="2 8" id="KW-0813">Transport</keyword>
<evidence type="ECO:0000256" key="6">
    <source>
        <dbReference type="ARBA" id="ARBA00023136"/>
    </source>
</evidence>
<dbReference type="EMBL" id="JAYFUM010000001">
    <property type="protein sequence ID" value="MEA5137848.1"/>
    <property type="molecule type" value="Genomic_DNA"/>
</dbReference>
<dbReference type="InterPro" id="IPR023997">
    <property type="entry name" value="TonB-dep_OMP_SusC/RagA_CS"/>
</dbReference>
<protein>
    <submittedName>
        <fullName evidence="13">SusC/RagA family TonB-linked outer membrane protein</fullName>
    </submittedName>
</protein>
<dbReference type="PROSITE" id="PS52016">
    <property type="entry name" value="TONB_DEPENDENT_REC_3"/>
    <property type="match status" value="1"/>
</dbReference>
<name>A0ABU5Q5F4_9BACT</name>
<evidence type="ECO:0000256" key="5">
    <source>
        <dbReference type="ARBA" id="ARBA00023077"/>
    </source>
</evidence>
<dbReference type="InterPro" id="IPR000531">
    <property type="entry name" value="Beta-barrel_TonB"/>
</dbReference>
<proteinExistence type="inferred from homology"/>
<dbReference type="NCBIfam" id="TIGR04056">
    <property type="entry name" value="OMP_RagA_SusC"/>
    <property type="match status" value="1"/>
</dbReference>
<comment type="subcellular location">
    <subcellularLocation>
        <location evidence="1 8">Cell outer membrane</location>
        <topology evidence="1 8">Multi-pass membrane protein</topology>
    </subcellularLocation>
</comment>
<evidence type="ECO:0000259" key="11">
    <source>
        <dbReference type="Pfam" id="PF00593"/>
    </source>
</evidence>
<feature type="domain" description="TonB-dependent receptor-like beta-barrel" evidence="11">
    <location>
        <begin position="523"/>
        <end position="843"/>
    </location>
</feature>
<dbReference type="InterPro" id="IPR012910">
    <property type="entry name" value="Plug_dom"/>
</dbReference>
<dbReference type="RefSeq" id="WP_323295012.1">
    <property type="nucleotide sequence ID" value="NZ_JAYFUM010000001.1"/>
</dbReference>
<dbReference type="SUPFAM" id="SSF56935">
    <property type="entry name" value="Porins"/>
    <property type="match status" value="1"/>
</dbReference>
<dbReference type="Gene3D" id="2.60.40.1120">
    <property type="entry name" value="Carboxypeptidase-like, regulatory domain"/>
    <property type="match status" value="1"/>
</dbReference>
<evidence type="ECO:0000256" key="10">
    <source>
        <dbReference type="SAM" id="SignalP"/>
    </source>
</evidence>
<evidence type="ECO:0000256" key="7">
    <source>
        <dbReference type="ARBA" id="ARBA00023237"/>
    </source>
</evidence>
<keyword evidence="3 8" id="KW-1134">Transmembrane beta strand</keyword>
<comment type="caution">
    <text evidence="13">The sequence shown here is derived from an EMBL/GenBank/DDBJ whole genome shotgun (WGS) entry which is preliminary data.</text>
</comment>
<keyword evidence="10" id="KW-0732">Signal</keyword>
<evidence type="ECO:0000259" key="12">
    <source>
        <dbReference type="Pfam" id="PF07715"/>
    </source>
</evidence>
<dbReference type="Gene3D" id="2.40.170.20">
    <property type="entry name" value="TonB-dependent receptor, beta-barrel domain"/>
    <property type="match status" value="1"/>
</dbReference>
<organism evidence="13 14">
    <name type="scientific">Arcicella rigui</name>
    <dbReference type="NCBI Taxonomy" id="797020"/>
    <lineage>
        <taxon>Bacteria</taxon>
        <taxon>Pseudomonadati</taxon>
        <taxon>Bacteroidota</taxon>
        <taxon>Cytophagia</taxon>
        <taxon>Cytophagales</taxon>
        <taxon>Flectobacillaceae</taxon>
        <taxon>Arcicella</taxon>
    </lineage>
</organism>
<dbReference type="InterPro" id="IPR037066">
    <property type="entry name" value="Plug_dom_sf"/>
</dbReference>
<evidence type="ECO:0000313" key="13">
    <source>
        <dbReference type="EMBL" id="MEA5137848.1"/>
    </source>
</evidence>
<dbReference type="SUPFAM" id="SSF49464">
    <property type="entry name" value="Carboxypeptidase regulatory domain-like"/>
    <property type="match status" value="1"/>
</dbReference>
<evidence type="ECO:0000256" key="8">
    <source>
        <dbReference type="PROSITE-ProRule" id="PRU01360"/>
    </source>
</evidence>
<feature type="signal peptide" evidence="10">
    <location>
        <begin position="1"/>
        <end position="35"/>
    </location>
</feature>
<keyword evidence="6 8" id="KW-0472">Membrane</keyword>
<keyword evidence="5 9" id="KW-0798">TonB box</keyword>
<gene>
    <name evidence="13" type="ORF">VB248_01810</name>
</gene>
<dbReference type="Gene3D" id="2.170.130.10">
    <property type="entry name" value="TonB-dependent receptor, plug domain"/>
    <property type="match status" value="1"/>
</dbReference>
<dbReference type="NCBIfam" id="TIGR04057">
    <property type="entry name" value="SusC_RagA_signa"/>
    <property type="match status" value="1"/>
</dbReference>
<dbReference type="Pfam" id="PF13715">
    <property type="entry name" value="CarbopepD_reg_2"/>
    <property type="match status" value="1"/>
</dbReference>